<evidence type="ECO:0000256" key="2">
    <source>
        <dbReference type="ARBA" id="ARBA00012494"/>
    </source>
</evidence>
<feature type="domain" description="RDRP core" evidence="11">
    <location>
        <begin position="853"/>
        <end position="1429"/>
    </location>
</feature>
<keyword evidence="9" id="KW-0175">Coiled coil</keyword>
<evidence type="ECO:0000256" key="1">
    <source>
        <dbReference type="ARBA" id="ARBA00005762"/>
    </source>
</evidence>
<gene>
    <name evidence="16" type="ORF">CDL15_Pgr010785</name>
</gene>
<evidence type="ECO:0000256" key="8">
    <source>
        <dbReference type="ARBA" id="ARBA00048744"/>
    </source>
</evidence>
<protein>
    <recommendedName>
        <fullName evidence="2">RNA-directed RNA polymerase</fullName>
        <ecNumber evidence="2">2.7.7.48</ecNumber>
    </recommendedName>
</protein>
<feature type="compositionally biased region" description="Basic residues" evidence="10">
    <location>
        <begin position="1"/>
        <end position="10"/>
    </location>
</feature>
<dbReference type="Pfam" id="PF26252">
    <property type="entry name" value="RdRP_helical"/>
    <property type="match status" value="1"/>
</dbReference>
<feature type="domain" description="RDRP helical" evidence="14">
    <location>
        <begin position="744"/>
        <end position="827"/>
    </location>
</feature>
<evidence type="ECO:0000259" key="11">
    <source>
        <dbReference type="Pfam" id="PF05183"/>
    </source>
</evidence>
<evidence type="ECO:0000313" key="17">
    <source>
        <dbReference type="Proteomes" id="UP000197138"/>
    </source>
</evidence>
<comment type="caution">
    <text evidence="16">The sequence shown here is derived from an EMBL/GenBank/DDBJ whole genome shotgun (WGS) entry which is preliminary data.</text>
</comment>
<feature type="domain" description="RDR1/2-like PH-like" evidence="12">
    <location>
        <begin position="578"/>
        <end position="725"/>
    </location>
</feature>
<feature type="coiled-coil region" evidence="9">
    <location>
        <begin position="424"/>
        <end position="451"/>
    </location>
</feature>
<name>A0A218W4R7_PUNGR</name>
<dbReference type="InterPro" id="IPR058752">
    <property type="entry name" value="RDRP_C_head"/>
</dbReference>
<feature type="region of interest" description="Disordered" evidence="10">
    <location>
        <begin position="305"/>
        <end position="349"/>
    </location>
</feature>
<feature type="compositionally biased region" description="Low complexity" evidence="10">
    <location>
        <begin position="74"/>
        <end position="90"/>
    </location>
</feature>
<dbReference type="EMBL" id="MTKT01005370">
    <property type="protein sequence ID" value="OWM67847.1"/>
    <property type="molecule type" value="Genomic_DNA"/>
</dbReference>
<evidence type="ECO:0000256" key="10">
    <source>
        <dbReference type="SAM" id="MobiDB-lite"/>
    </source>
</evidence>
<sequence length="1613" mass="184650">MEPTAVRRRSTQWLHDNASKKMRTVSVVVDLSDSSSSSGSEGDEDWSPGAAAVPAGFLAPLPPEETEVQHQPQRQSPPESERSNSSAPRSPRAKDSTAWSGNRSDSSSGLRHPLEVNGPRIKTKYDVGTRIGRDLLFDARNHMHRKASGHIWAYELRLIKAPKVNPSDDDEAVGEYSTELPAGRRWIGKRFSAESSPKIHPHRLRLDSLEFHMIEAKRILLEGPQARAWYLGERVMHMAWPPEERRIPYEPPASMLCAQELQGGDLVQALRGYDAREFIQDTERTYLAFIQQKLFQWKDTNVSMMRGAQSADSPTPAPSAGSPSHEASSQAPANKSYQEPSATTLTSGGPISAALHPLGGAVMAYSLEGELRPYPVEPRPSEVLTLEHFYLQAPDQVPTTEVHNLLQQQSGIMTFIHEHTKWMSKQHKAVVDRKELEIEELQQELRKARIMILKMKWIMKQQRSKVQTKCKYACTVIMGKTVNLHGFPSSTSAQRVQGFLEQITGEGTVYAIKVRPAKSDNRLYAIVQFMTAEDADRIIRLASTQLWYGKSYLTARKVDHDIVPKPRILSHSIEGVTLHFGCQISEQKFSSLWKVQNVSVDFGAGLRRFYFVLFYNQVEYKLDLSYENIWQIKLQRQRGRGSFYLLIQLFGAPRIFRKDANPSSNVHESRLYNYCKDGSNDQWVRTTDFTPSAFIGQSSVMCLEIFHTSKLPDFQENFAAYKEIKCIFAMESGSSFSCNLNLVPTVEAPIGVDIPYKILFKINLLVQNGCLPGPCLDSSFYRLVDPRRENISFIEYALEKLYYLKECCYHPKRWLEKQYAIFRKNKHLIWQHSMRSPLISLDEGLMYVHRVQVTPCKIYFSGPEVNVSNRVLRRYSKYTDNFLRISFVDEDLDKVYSTVLSPRGSMADRGMRTEIFTRILSTLQNGITIGDKKFEFLAFSSSQLRESSAWMFAPIDGCTADAIRESLGEFHQIRNVAKYAARLGQSLSSSTETRSVEWYETEEIPDIEVIRGNKRYNFSDGIGKISEDFAKKVAKKCGLKGYTPSAFQIRYRGYKGVVAIDPTLPVKLSLRQSMRKYESSDKKLNVLAWSKYQPCFLNRQIITLLSTLGVPDEVFERKHREAVDQLDSILTDPLKAQEALDLMAPRENTQVLKQMLVCGYEPDKEPFLSMMLRTFRASKLFDLRTRTRIFIPKGRLMMGCLDETRTLEYGQVFVKFSGRKQEQLWDNTYMHTGTATDESFVFQGQVVVAKNPCHHPGDVRVLRAVNVPALHHMVDCVVFPQKGKRPHPNECSGSDLDGDIYFVSWDSELIPPDQDRPMDYKPAPTVELDHNVRIEEVEEYFVNYILNDSQGIIGNAHLVFADRSSAKARCPECIELAKLFSIAVDFPKTGVPAQIPPNLYAKEFPDFMEKLDKPTYESKNVIGKLFRKVRNIAPNSTSLHTFTKEDARHSYDRDMEVEDFEDYVDDAFFYKDNYDFKLGNIMDYYGIRTEAEILSGNIMKMSKSFNKRNPKQITVAVEALSKEARSWFSEKATGSDRSEPENLYAKASAWYYVTYHPSYWGAYNEGLKRDHYLSFPWCVYDRLIEIKKKKINIMRGRMFHSFGDIFTRRLHLS</sequence>
<dbReference type="Pfam" id="PF24823">
    <property type="entry name" value="PH_RDR2"/>
    <property type="match status" value="1"/>
</dbReference>
<evidence type="ECO:0000259" key="12">
    <source>
        <dbReference type="Pfam" id="PF24823"/>
    </source>
</evidence>
<comment type="similarity">
    <text evidence="1">Belongs to the RdRP family.</text>
</comment>
<dbReference type="GO" id="GO:0031380">
    <property type="term" value="C:nuclear RNA-directed RNA polymerase complex"/>
    <property type="evidence" value="ECO:0007669"/>
    <property type="project" value="TreeGrafter"/>
</dbReference>
<dbReference type="InterPro" id="IPR057590">
    <property type="entry name" value="PH_RDR1/2-like"/>
</dbReference>
<evidence type="ECO:0000256" key="3">
    <source>
        <dbReference type="ARBA" id="ARBA00022484"/>
    </source>
</evidence>
<feature type="domain" description="RDRP C-terminal head" evidence="15">
    <location>
        <begin position="1450"/>
        <end position="1589"/>
    </location>
</feature>
<dbReference type="CDD" id="cd00590">
    <property type="entry name" value="RRM_SF"/>
    <property type="match status" value="1"/>
</dbReference>
<dbReference type="GO" id="GO:0003968">
    <property type="term" value="F:RNA-directed RNA polymerase activity"/>
    <property type="evidence" value="ECO:0007669"/>
    <property type="project" value="UniProtKB-KW"/>
</dbReference>
<dbReference type="GO" id="GO:0030422">
    <property type="term" value="P:siRNA processing"/>
    <property type="evidence" value="ECO:0007669"/>
    <property type="project" value="TreeGrafter"/>
</dbReference>
<evidence type="ECO:0000256" key="5">
    <source>
        <dbReference type="ARBA" id="ARBA00022695"/>
    </source>
</evidence>
<dbReference type="InterPro" id="IPR035979">
    <property type="entry name" value="RBD_domain_sf"/>
</dbReference>
<dbReference type="InterPro" id="IPR057596">
    <property type="entry name" value="RDRP_core"/>
</dbReference>
<feature type="compositionally biased region" description="Polar residues" evidence="10">
    <location>
        <begin position="97"/>
        <end position="109"/>
    </location>
</feature>
<evidence type="ECO:0000256" key="7">
    <source>
        <dbReference type="ARBA" id="ARBA00023158"/>
    </source>
</evidence>
<keyword evidence="7" id="KW-0943">RNA-mediated gene silencing</keyword>
<evidence type="ECO:0000256" key="4">
    <source>
        <dbReference type="ARBA" id="ARBA00022679"/>
    </source>
</evidence>
<dbReference type="SUPFAM" id="SSF54928">
    <property type="entry name" value="RNA-binding domain, RBD"/>
    <property type="match status" value="1"/>
</dbReference>
<evidence type="ECO:0000256" key="9">
    <source>
        <dbReference type="SAM" id="Coils"/>
    </source>
</evidence>
<dbReference type="EC" id="2.7.7.48" evidence="2"/>
<proteinExistence type="inferred from homology"/>
<dbReference type="GO" id="GO:0003723">
    <property type="term" value="F:RNA binding"/>
    <property type="evidence" value="ECO:0007669"/>
    <property type="project" value="UniProtKB-KW"/>
</dbReference>
<feature type="region of interest" description="Disordered" evidence="10">
    <location>
        <begin position="1"/>
        <end position="117"/>
    </location>
</feature>
<comment type="catalytic activity">
    <reaction evidence="8">
        <text>RNA(n) + a ribonucleoside 5'-triphosphate = RNA(n+1) + diphosphate</text>
        <dbReference type="Rhea" id="RHEA:21248"/>
        <dbReference type="Rhea" id="RHEA-COMP:14527"/>
        <dbReference type="Rhea" id="RHEA-COMP:17342"/>
        <dbReference type="ChEBI" id="CHEBI:33019"/>
        <dbReference type="ChEBI" id="CHEBI:61557"/>
        <dbReference type="ChEBI" id="CHEBI:140395"/>
        <dbReference type="EC" id="2.7.7.48"/>
    </reaction>
</comment>
<evidence type="ECO:0000259" key="14">
    <source>
        <dbReference type="Pfam" id="PF26252"/>
    </source>
</evidence>
<accession>A0A218W4R7</accession>
<dbReference type="InterPro" id="IPR058751">
    <property type="entry name" value="RDRP_helical"/>
</dbReference>
<evidence type="ECO:0000259" key="15">
    <source>
        <dbReference type="Pfam" id="PF26253"/>
    </source>
</evidence>
<evidence type="ECO:0000313" key="16">
    <source>
        <dbReference type="EMBL" id="OWM67847.1"/>
    </source>
</evidence>
<keyword evidence="4" id="KW-0808">Transferase</keyword>
<organism evidence="16 17">
    <name type="scientific">Punica granatum</name>
    <name type="common">Pomegranate</name>
    <dbReference type="NCBI Taxonomy" id="22663"/>
    <lineage>
        <taxon>Eukaryota</taxon>
        <taxon>Viridiplantae</taxon>
        <taxon>Streptophyta</taxon>
        <taxon>Embryophyta</taxon>
        <taxon>Tracheophyta</taxon>
        <taxon>Spermatophyta</taxon>
        <taxon>Magnoliopsida</taxon>
        <taxon>eudicotyledons</taxon>
        <taxon>Gunneridae</taxon>
        <taxon>Pentapetalae</taxon>
        <taxon>rosids</taxon>
        <taxon>malvids</taxon>
        <taxon>Myrtales</taxon>
        <taxon>Lythraceae</taxon>
        <taxon>Punica</taxon>
    </lineage>
</organism>
<keyword evidence="5" id="KW-0548">Nucleotidyltransferase</keyword>
<evidence type="ECO:0000256" key="6">
    <source>
        <dbReference type="ARBA" id="ARBA00022884"/>
    </source>
</evidence>
<keyword evidence="3" id="KW-0696">RNA-directed RNA polymerase</keyword>
<dbReference type="Proteomes" id="UP000197138">
    <property type="component" value="Unassembled WGS sequence"/>
</dbReference>
<feature type="compositionally biased region" description="Polar residues" evidence="10">
    <location>
        <begin position="325"/>
        <end position="349"/>
    </location>
</feature>
<feature type="compositionally biased region" description="Low complexity" evidence="10">
    <location>
        <begin position="308"/>
        <end position="324"/>
    </location>
</feature>
<dbReference type="Pfam" id="PF26250">
    <property type="entry name" value="RRM_RdRP1_2"/>
    <property type="match status" value="1"/>
</dbReference>
<dbReference type="PANTHER" id="PTHR23079">
    <property type="entry name" value="RNA-DEPENDENT RNA POLYMERASE"/>
    <property type="match status" value="1"/>
</dbReference>
<feature type="compositionally biased region" description="Low complexity" evidence="10">
    <location>
        <begin position="25"/>
        <end position="40"/>
    </location>
</feature>
<dbReference type="InterPro" id="IPR007855">
    <property type="entry name" value="RDRP"/>
</dbReference>
<reference evidence="17" key="1">
    <citation type="journal article" date="2017" name="Plant J.">
        <title>The pomegranate (Punica granatum L.) genome and the genomics of punicalagin biosynthesis.</title>
        <authorList>
            <person name="Qin G."/>
            <person name="Xu C."/>
            <person name="Ming R."/>
            <person name="Tang H."/>
            <person name="Guyot R."/>
            <person name="Kramer E.M."/>
            <person name="Hu Y."/>
            <person name="Yi X."/>
            <person name="Qi Y."/>
            <person name="Xu X."/>
            <person name="Gao Z."/>
            <person name="Pan H."/>
            <person name="Jian J."/>
            <person name="Tian Y."/>
            <person name="Yue Z."/>
            <person name="Xu Y."/>
        </authorList>
    </citation>
    <scope>NUCLEOTIDE SEQUENCE [LARGE SCALE GENOMIC DNA]</scope>
    <source>
        <strain evidence="17">cv. Dabenzi</strain>
    </source>
</reference>
<dbReference type="Pfam" id="PF05183">
    <property type="entry name" value="RdRP"/>
    <property type="match status" value="1"/>
</dbReference>
<dbReference type="Pfam" id="PF26253">
    <property type="entry name" value="RdRP_head"/>
    <property type="match status" value="1"/>
</dbReference>
<keyword evidence="6" id="KW-0694">RNA-binding</keyword>
<dbReference type="PANTHER" id="PTHR23079:SF1">
    <property type="entry name" value="RNA-DEPENDENT RNA POLYMERASE 1"/>
    <property type="match status" value="1"/>
</dbReference>
<feature type="domain" description="RDR1/2-like RRM" evidence="13">
    <location>
        <begin position="481"/>
        <end position="559"/>
    </location>
</feature>
<evidence type="ECO:0000259" key="13">
    <source>
        <dbReference type="Pfam" id="PF26250"/>
    </source>
</evidence>
<dbReference type="InterPro" id="IPR058763">
    <property type="entry name" value="RRM_RDR1/2-like"/>
</dbReference>